<dbReference type="AlphaFoldDB" id="A0A3S0A352"/>
<dbReference type="InterPro" id="IPR005119">
    <property type="entry name" value="LysR_subst-bd"/>
</dbReference>
<dbReference type="SUPFAM" id="SSF53850">
    <property type="entry name" value="Periplasmic binding protein-like II"/>
    <property type="match status" value="1"/>
</dbReference>
<dbReference type="GO" id="GO:0003700">
    <property type="term" value="F:DNA-binding transcription factor activity"/>
    <property type="evidence" value="ECO:0007669"/>
    <property type="project" value="InterPro"/>
</dbReference>
<dbReference type="Pfam" id="PF03466">
    <property type="entry name" value="LysR_substrate"/>
    <property type="match status" value="1"/>
</dbReference>
<dbReference type="Pfam" id="PF00126">
    <property type="entry name" value="HTH_1"/>
    <property type="match status" value="1"/>
</dbReference>
<sequence>MSKAGKGRSGVNLTLIQTFYEVGSHGSFSGAARELNISYQSAANHVRRLEQILKAKLIESEQGAKRISLTPRGRALFNLLHPEFDIMLARLSKLLENQRSALRVGMPQAIFFYLFPEVLKTFRERHPDMEIAVAERDTVLAEMVKNGSLDICLSERHFGDPVVPQKLLGSYRLSLVFPSAWGAPPAPEDVPGWSIGRPFVTYEPGQTLRNLALDFLGRDGPAAQPAISTSGSSSVKRCVEAGLGFAIIPSWCIRDEDQSISSVKLTNLPAVGVYFGNAEFLQNHPAVRELFDICRQELVGRELDDVGTDGF</sequence>
<dbReference type="GO" id="GO:0000976">
    <property type="term" value="F:transcription cis-regulatory region binding"/>
    <property type="evidence" value="ECO:0007669"/>
    <property type="project" value="TreeGrafter"/>
</dbReference>
<evidence type="ECO:0000313" key="7">
    <source>
        <dbReference type="Proteomes" id="UP000278398"/>
    </source>
</evidence>
<dbReference type="Gene3D" id="1.10.10.10">
    <property type="entry name" value="Winged helix-like DNA-binding domain superfamily/Winged helix DNA-binding domain"/>
    <property type="match status" value="1"/>
</dbReference>
<evidence type="ECO:0000313" key="6">
    <source>
        <dbReference type="EMBL" id="RST87775.1"/>
    </source>
</evidence>
<comment type="caution">
    <text evidence="6">The sequence shown here is derived from an EMBL/GenBank/DDBJ whole genome shotgun (WGS) entry which is preliminary data.</text>
</comment>
<name>A0A3S0A352_9HYPH</name>
<keyword evidence="4" id="KW-0804">Transcription</keyword>
<organism evidence="6 7">
    <name type="scientific">Aquibium carbonis</name>
    <dbReference type="NCBI Taxonomy" id="2495581"/>
    <lineage>
        <taxon>Bacteria</taxon>
        <taxon>Pseudomonadati</taxon>
        <taxon>Pseudomonadota</taxon>
        <taxon>Alphaproteobacteria</taxon>
        <taxon>Hyphomicrobiales</taxon>
        <taxon>Phyllobacteriaceae</taxon>
        <taxon>Aquibium</taxon>
    </lineage>
</organism>
<dbReference type="RefSeq" id="WP_126698048.1">
    <property type="nucleotide sequence ID" value="NZ_RWKW01000010.1"/>
</dbReference>
<reference evidence="6 7" key="1">
    <citation type="submission" date="2018-12" db="EMBL/GenBank/DDBJ databases">
        <title>Mesorhizobium carbonis sp. nov., isolated from coal mine water.</title>
        <authorList>
            <person name="Xin W."/>
            <person name="Xu Z."/>
            <person name="Xiang F."/>
            <person name="Zhang J."/>
            <person name="Xi L."/>
            <person name="Liu J."/>
        </authorList>
    </citation>
    <scope>NUCLEOTIDE SEQUENCE [LARGE SCALE GENOMIC DNA]</scope>
    <source>
        <strain evidence="6 7">B2.3</strain>
    </source>
</reference>
<dbReference type="SUPFAM" id="SSF46785">
    <property type="entry name" value="Winged helix' DNA-binding domain"/>
    <property type="match status" value="1"/>
</dbReference>
<keyword evidence="7" id="KW-1185">Reference proteome</keyword>
<dbReference type="Proteomes" id="UP000278398">
    <property type="component" value="Unassembled WGS sequence"/>
</dbReference>
<evidence type="ECO:0000259" key="5">
    <source>
        <dbReference type="PROSITE" id="PS50931"/>
    </source>
</evidence>
<keyword evidence="3" id="KW-0238">DNA-binding</keyword>
<dbReference type="InterPro" id="IPR036388">
    <property type="entry name" value="WH-like_DNA-bd_sf"/>
</dbReference>
<gene>
    <name evidence="6" type="ORF">EJC49_03330</name>
</gene>
<dbReference type="EMBL" id="RWKW01000010">
    <property type="protein sequence ID" value="RST87775.1"/>
    <property type="molecule type" value="Genomic_DNA"/>
</dbReference>
<dbReference type="PROSITE" id="PS50931">
    <property type="entry name" value="HTH_LYSR"/>
    <property type="match status" value="1"/>
</dbReference>
<dbReference type="InterPro" id="IPR036390">
    <property type="entry name" value="WH_DNA-bd_sf"/>
</dbReference>
<evidence type="ECO:0000256" key="2">
    <source>
        <dbReference type="ARBA" id="ARBA00023015"/>
    </source>
</evidence>
<keyword evidence="2" id="KW-0805">Transcription regulation</keyword>
<dbReference type="OrthoDB" id="9795022at2"/>
<accession>A0A3S0A352</accession>
<proteinExistence type="inferred from homology"/>
<dbReference type="InterPro" id="IPR000847">
    <property type="entry name" value="LysR_HTH_N"/>
</dbReference>
<evidence type="ECO:0000256" key="1">
    <source>
        <dbReference type="ARBA" id="ARBA00009437"/>
    </source>
</evidence>
<dbReference type="PANTHER" id="PTHR30126">
    <property type="entry name" value="HTH-TYPE TRANSCRIPTIONAL REGULATOR"/>
    <property type="match status" value="1"/>
</dbReference>
<protein>
    <submittedName>
        <fullName evidence="6">LysR family transcriptional regulator</fullName>
    </submittedName>
</protein>
<evidence type="ECO:0000256" key="4">
    <source>
        <dbReference type="ARBA" id="ARBA00023163"/>
    </source>
</evidence>
<dbReference type="CDD" id="cd05466">
    <property type="entry name" value="PBP2_LTTR_substrate"/>
    <property type="match status" value="1"/>
</dbReference>
<feature type="domain" description="HTH lysR-type" evidence="5">
    <location>
        <begin position="11"/>
        <end position="70"/>
    </location>
</feature>
<dbReference type="PANTHER" id="PTHR30126:SF40">
    <property type="entry name" value="HTH-TYPE TRANSCRIPTIONAL REGULATOR GLTR"/>
    <property type="match status" value="1"/>
</dbReference>
<evidence type="ECO:0000256" key="3">
    <source>
        <dbReference type="ARBA" id="ARBA00023125"/>
    </source>
</evidence>
<comment type="similarity">
    <text evidence="1">Belongs to the LysR transcriptional regulatory family.</text>
</comment>
<dbReference type="Gene3D" id="3.40.190.10">
    <property type="entry name" value="Periplasmic binding protein-like II"/>
    <property type="match status" value="2"/>
</dbReference>